<dbReference type="Proteomes" id="UP000194139">
    <property type="component" value="Chromosome"/>
</dbReference>
<protein>
    <recommendedName>
        <fullName evidence="8">Murein hydrolase effector protein LrgB</fullName>
    </recommendedName>
</protein>
<dbReference type="EMBL" id="CP021109">
    <property type="protein sequence ID" value="ARP88660.1"/>
    <property type="molecule type" value="Genomic_DNA"/>
</dbReference>
<evidence type="ECO:0000256" key="2">
    <source>
        <dbReference type="ARBA" id="ARBA00022692"/>
    </source>
</evidence>
<dbReference type="GO" id="GO:0016020">
    <property type="term" value="C:membrane"/>
    <property type="evidence" value="ECO:0007669"/>
    <property type="project" value="UniProtKB-SubCell"/>
</dbReference>
<evidence type="ECO:0008006" key="8">
    <source>
        <dbReference type="Google" id="ProtNLM"/>
    </source>
</evidence>
<keyword evidence="2 5" id="KW-0812">Transmembrane</keyword>
<organism evidence="6 7">
    <name type="scientific">Bordetella genomosp. 9</name>
    <dbReference type="NCBI Taxonomy" id="1416803"/>
    <lineage>
        <taxon>Bacteria</taxon>
        <taxon>Pseudomonadati</taxon>
        <taxon>Pseudomonadota</taxon>
        <taxon>Betaproteobacteria</taxon>
        <taxon>Burkholderiales</taxon>
        <taxon>Alcaligenaceae</taxon>
        <taxon>Bordetella</taxon>
    </lineage>
</organism>
<feature type="transmembrane region" description="Helical" evidence="5">
    <location>
        <begin position="147"/>
        <end position="170"/>
    </location>
</feature>
<keyword evidence="4 5" id="KW-0472">Membrane</keyword>
<evidence type="ECO:0000256" key="1">
    <source>
        <dbReference type="ARBA" id="ARBA00004141"/>
    </source>
</evidence>
<evidence type="ECO:0000256" key="3">
    <source>
        <dbReference type="ARBA" id="ARBA00022989"/>
    </source>
</evidence>
<feature type="transmembrane region" description="Helical" evidence="5">
    <location>
        <begin position="62"/>
        <end position="79"/>
    </location>
</feature>
<evidence type="ECO:0000313" key="7">
    <source>
        <dbReference type="Proteomes" id="UP000194139"/>
    </source>
</evidence>
<sequence length="233" mass="24910">MQTVLPFLCLAWTLLLYFLVKPLYRRYRKPWVSPAILVPALTVVVMVLARIPYSAYFQETHWLTWLMGPATVAFAVPIYEYRNVARRHALSLGLGVVTGMVVAVVSSCLLARMFGFAPEVTHSLMARSISTPFAVALAERTGGSAELVSLFTIITGLVGMIAGDALLALLRLRSRLAHGASFGAAAHGFGAARARERDSEEGVVASLTLVIAGVGMVVAGPALSGWVGRLLGV</sequence>
<name>A0A1W6Z5M0_9BORD</name>
<proteinExistence type="predicted"/>
<feature type="transmembrane region" description="Helical" evidence="5">
    <location>
        <begin position="91"/>
        <end position="115"/>
    </location>
</feature>
<keyword evidence="3 5" id="KW-1133">Transmembrane helix</keyword>
<comment type="subcellular location">
    <subcellularLocation>
        <location evidence="1">Membrane</location>
        <topology evidence="1">Multi-pass membrane protein</topology>
    </subcellularLocation>
</comment>
<keyword evidence="7" id="KW-1185">Reference proteome</keyword>
<gene>
    <name evidence="6" type="ORF">CAL13_11055</name>
</gene>
<feature type="transmembrane region" description="Helical" evidence="5">
    <location>
        <begin position="36"/>
        <end position="56"/>
    </location>
</feature>
<evidence type="ECO:0000256" key="5">
    <source>
        <dbReference type="SAM" id="Phobius"/>
    </source>
</evidence>
<dbReference type="InterPro" id="IPR007300">
    <property type="entry name" value="CidB/LrgB"/>
</dbReference>
<accession>A0A1W6Z5M0</accession>
<feature type="transmembrane region" description="Helical" evidence="5">
    <location>
        <begin position="203"/>
        <end position="227"/>
    </location>
</feature>
<dbReference type="PANTHER" id="PTHR30249">
    <property type="entry name" value="PUTATIVE SEROTONIN TRANSPORTER"/>
    <property type="match status" value="1"/>
</dbReference>
<dbReference type="Pfam" id="PF04172">
    <property type="entry name" value="LrgB"/>
    <property type="match status" value="1"/>
</dbReference>
<dbReference type="AlphaFoldDB" id="A0A1W6Z5M0"/>
<dbReference type="PANTHER" id="PTHR30249:SF16">
    <property type="entry name" value="INNER MEMBRANE PROTEIN"/>
    <property type="match status" value="1"/>
</dbReference>
<feature type="transmembrane region" description="Helical" evidence="5">
    <location>
        <begin position="6"/>
        <end position="24"/>
    </location>
</feature>
<evidence type="ECO:0000256" key="4">
    <source>
        <dbReference type="ARBA" id="ARBA00023136"/>
    </source>
</evidence>
<evidence type="ECO:0000313" key="6">
    <source>
        <dbReference type="EMBL" id="ARP88660.1"/>
    </source>
</evidence>
<reference evidence="6 7" key="1">
    <citation type="submission" date="2017-05" db="EMBL/GenBank/DDBJ databases">
        <title>Complete and WGS of Bordetella genogroups.</title>
        <authorList>
            <person name="Spilker T."/>
            <person name="LiPuma J."/>
        </authorList>
    </citation>
    <scope>NUCLEOTIDE SEQUENCE [LARGE SCALE GENOMIC DNA]</scope>
    <source>
        <strain evidence="6 7">AU17164</strain>
    </source>
</reference>